<keyword evidence="3" id="KW-0378">Hydrolase</keyword>
<dbReference type="EMBL" id="CP119311">
    <property type="protein sequence ID" value="WEK38017.1"/>
    <property type="molecule type" value="Genomic_DNA"/>
</dbReference>
<keyword evidence="3" id="KW-0540">Nuclease</keyword>
<organism evidence="3 4">
    <name type="scientific">Candidatus Pseudobacter hemicellulosilyticus</name>
    <dbReference type="NCBI Taxonomy" id="3121375"/>
    <lineage>
        <taxon>Bacteria</taxon>
        <taxon>Pseudomonadati</taxon>
        <taxon>Bacteroidota</taxon>
        <taxon>Chitinophagia</taxon>
        <taxon>Chitinophagales</taxon>
        <taxon>Chitinophagaceae</taxon>
        <taxon>Pseudobacter</taxon>
    </lineage>
</organism>
<proteinExistence type="predicted"/>
<sequence length="262" mass="29872">MKKSISCIVLCFLAVMAMAQSVQESPVRLRVATYNVGHFNQGRLGGFQGERANIEAMRWREWIGQQGLDILGVNEWNKNFDKDSTIDATQELLKPYYNNTYFGERHTWIYNGIATNYQLTNIRQKYWAGDYYAVIGDLKIGNRVITVMSTHIPWQKDWHAAALDSFLVELKKYKYLICMGDINALDAEQFRFQEQGLNIANGGYQGWFCTAPTGRALGKKDGINIDNIITSRNIKIMTISAPFTTLNDRDHLPVLAELVITD</sequence>
<evidence type="ECO:0000313" key="4">
    <source>
        <dbReference type="Proteomes" id="UP001220610"/>
    </source>
</evidence>
<evidence type="ECO:0000259" key="2">
    <source>
        <dbReference type="Pfam" id="PF03372"/>
    </source>
</evidence>
<keyword evidence="3" id="KW-0255">Endonuclease</keyword>
<dbReference type="Proteomes" id="UP001220610">
    <property type="component" value="Chromosome"/>
</dbReference>
<dbReference type="Pfam" id="PF03372">
    <property type="entry name" value="Exo_endo_phos"/>
    <property type="match status" value="1"/>
</dbReference>
<dbReference type="GO" id="GO:0004519">
    <property type="term" value="F:endonuclease activity"/>
    <property type="evidence" value="ECO:0007669"/>
    <property type="project" value="UniProtKB-KW"/>
</dbReference>
<dbReference type="Gene3D" id="3.60.10.10">
    <property type="entry name" value="Endonuclease/exonuclease/phosphatase"/>
    <property type="match status" value="1"/>
</dbReference>
<protein>
    <submittedName>
        <fullName evidence="3">Endonuclease/exonuclease/phosphatase family protein</fullName>
    </submittedName>
</protein>
<evidence type="ECO:0000256" key="1">
    <source>
        <dbReference type="SAM" id="SignalP"/>
    </source>
</evidence>
<feature type="chain" id="PRO_5042506200" evidence="1">
    <location>
        <begin position="20"/>
        <end position="262"/>
    </location>
</feature>
<name>A0AAJ6BJ70_9BACT</name>
<evidence type="ECO:0000313" key="3">
    <source>
        <dbReference type="EMBL" id="WEK38017.1"/>
    </source>
</evidence>
<dbReference type="InterPro" id="IPR005135">
    <property type="entry name" value="Endo/exonuclease/phosphatase"/>
</dbReference>
<keyword evidence="1" id="KW-0732">Signal</keyword>
<accession>A0AAJ6BJ70</accession>
<dbReference type="InterPro" id="IPR036691">
    <property type="entry name" value="Endo/exonu/phosph_ase_sf"/>
</dbReference>
<gene>
    <name evidence="3" type="ORF">P0Y53_10945</name>
</gene>
<dbReference type="SUPFAM" id="SSF56219">
    <property type="entry name" value="DNase I-like"/>
    <property type="match status" value="1"/>
</dbReference>
<feature type="signal peptide" evidence="1">
    <location>
        <begin position="1"/>
        <end position="19"/>
    </location>
</feature>
<reference evidence="3" key="1">
    <citation type="submission" date="2023-03" db="EMBL/GenBank/DDBJ databases">
        <title>Andean soil-derived lignocellulolytic bacterial consortium as a source of novel taxa and putative plastic-active enzymes.</title>
        <authorList>
            <person name="Diaz-Garcia L."/>
            <person name="Chuvochina M."/>
            <person name="Feuerriegel G."/>
            <person name="Bunk B."/>
            <person name="Sproer C."/>
            <person name="Streit W.R."/>
            <person name="Rodriguez L.M."/>
            <person name="Overmann J."/>
            <person name="Jimenez D.J."/>
        </authorList>
    </citation>
    <scope>NUCLEOTIDE SEQUENCE</scope>
    <source>
        <strain evidence="3">MAG 7</strain>
    </source>
</reference>
<dbReference type="AlphaFoldDB" id="A0AAJ6BJ70"/>
<feature type="domain" description="Endonuclease/exonuclease/phosphatase" evidence="2">
    <location>
        <begin position="32"/>
        <end position="232"/>
    </location>
</feature>